<comment type="subcellular location">
    <subcellularLocation>
        <location evidence="1">Cell inner membrane</location>
        <topology evidence="1">Multi-pass membrane protein</topology>
    </subcellularLocation>
</comment>
<feature type="transmembrane region" description="Helical" evidence="6">
    <location>
        <begin position="276"/>
        <end position="297"/>
    </location>
</feature>
<feature type="transmembrane region" description="Helical" evidence="6">
    <location>
        <begin position="97"/>
        <end position="118"/>
    </location>
</feature>
<name>A0ABQ6GM98_9GAMM</name>
<evidence type="ECO:0000259" key="7">
    <source>
        <dbReference type="PROSITE" id="PS50850"/>
    </source>
</evidence>
<dbReference type="InterPro" id="IPR050375">
    <property type="entry name" value="MFS_TsgA-like"/>
</dbReference>
<feature type="transmembrane region" description="Helical" evidence="6">
    <location>
        <begin position="44"/>
        <end position="64"/>
    </location>
</feature>
<gene>
    <name evidence="8" type="ORF">tinsulaeT_03160</name>
</gene>
<dbReference type="PANTHER" id="PTHR43702:SF11">
    <property type="entry name" value="L-FUCOSE-PROTON SYMPORTER"/>
    <property type="match status" value="1"/>
</dbReference>
<dbReference type="Gene3D" id="1.20.1250.20">
    <property type="entry name" value="MFS general substrate transporter like domains"/>
    <property type="match status" value="2"/>
</dbReference>
<evidence type="ECO:0000256" key="3">
    <source>
        <dbReference type="ARBA" id="ARBA00022692"/>
    </source>
</evidence>
<feature type="transmembrane region" description="Helical" evidence="6">
    <location>
        <begin position="382"/>
        <end position="400"/>
    </location>
</feature>
<proteinExistence type="predicted"/>
<reference evidence="8 9" key="1">
    <citation type="submission" date="2023-03" db="EMBL/GenBank/DDBJ databases">
        <title>Draft genome sequence of Thalassotalea insulae KCTC 62186T.</title>
        <authorList>
            <person name="Sawabe T."/>
        </authorList>
    </citation>
    <scope>NUCLEOTIDE SEQUENCE [LARGE SCALE GENOMIC DNA]</scope>
    <source>
        <strain evidence="8 9">KCTC 62186</strain>
    </source>
</reference>
<organism evidence="8 9">
    <name type="scientific">Thalassotalea insulae</name>
    <dbReference type="NCBI Taxonomy" id="2056778"/>
    <lineage>
        <taxon>Bacteria</taxon>
        <taxon>Pseudomonadati</taxon>
        <taxon>Pseudomonadota</taxon>
        <taxon>Gammaproteobacteria</taxon>
        <taxon>Alteromonadales</taxon>
        <taxon>Colwelliaceae</taxon>
        <taxon>Thalassotalea</taxon>
    </lineage>
</organism>
<feature type="transmembrane region" description="Helical" evidence="6">
    <location>
        <begin position="209"/>
        <end position="228"/>
    </location>
</feature>
<evidence type="ECO:0000256" key="1">
    <source>
        <dbReference type="ARBA" id="ARBA00004429"/>
    </source>
</evidence>
<dbReference type="RefSeq" id="WP_284242788.1">
    <property type="nucleotide sequence ID" value="NZ_BSST01000001.1"/>
</dbReference>
<feature type="domain" description="Major facilitator superfamily (MFS) profile" evidence="7">
    <location>
        <begin position="6"/>
        <end position="405"/>
    </location>
</feature>
<dbReference type="InterPro" id="IPR011701">
    <property type="entry name" value="MFS"/>
</dbReference>
<dbReference type="InterPro" id="IPR020846">
    <property type="entry name" value="MFS_dom"/>
</dbReference>
<dbReference type="PROSITE" id="PS50850">
    <property type="entry name" value="MFS"/>
    <property type="match status" value="1"/>
</dbReference>
<keyword evidence="3 6" id="KW-0812">Transmembrane</keyword>
<feature type="transmembrane region" description="Helical" evidence="6">
    <location>
        <begin position="71"/>
        <end position="91"/>
    </location>
</feature>
<sequence>MSRLLTISAIAASYFVFAILLNSVGTVILQSIDSFGISKPEASILEGFKDLSIAFFSFFVASIIPRIGYKVTLLIGLSIVTLACLVTPLVANFMVVKLLFACIGISFALVKVSVYSIVGMLSPSVKAHSSLLNTIEGIFMLGSLSGYWLFSFYVNTEVPGSVDWLDVYYPLAGMILLTLVIVACSSISKDEHYQTQKGIFSGFIAMVKMSYQPLVLVFVLSIFLYVLIEQGVGTWLPTFNNEVLGLPNNVSVQITSIFAAALAIGRLLAGQVLKVINWYTFLNICLSAMGLIIIILLPMAEYSNSQGISSVLDAPLVAYLLPLIGLMMAPIYPVLNSVMLSSLEQSKHAAMTGLIVVFSALGGTTGSVITGFTFQAFGGQTAFYLSLIPMGLILICLYFFQKATQKQA</sequence>
<protein>
    <submittedName>
        <fullName evidence="8">MFS transporter</fullName>
    </submittedName>
</protein>
<feature type="transmembrane region" description="Helical" evidence="6">
    <location>
        <begin position="317"/>
        <end position="340"/>
    </location>
</feature>
<evidence type="ECO:0000256" key="5">
    <source>
        <dbReference type="ARBA" id="ARBA00023136"/>
    </source>
</evidence>
<dbReference type="Pfam" id="PF07690">
    <property type="entry name" value="MFS_1"/>
    <property type="match status" value="1"/>
</dbReference>
<feature type="transmembrane region" description="Helical" evidence="6">
    <location>
        <begin position="352"/>
        <end position="376"/>
    </location>
</feature>
<evidence type="ECO:0000313" key="8">
    <source>
        <dbReference type="EMBL" id="GLX76976.1"/>
    </source>
</evidence>
<feature type="transmembrane region" description="Helical" evidence="6">
    <location>
        <begin position="12"/>
        <end position="32"/>
    </location>
</feature>
<keyword evidence="2" id="KW-1003">Cell membrane</keyword>
<dbReference type="Proteomes" id="UP001157186">
    <property type="component" value="Unassembled WGS sequence"/>
</dbReference>
<dbReference type="PANTHER" id="PTHR43702">
    <property type="entry name" value="L-FUCOSE-PROTON SYMPORTER"/>
    <property type="match status" value="1"/>
</dbReference>
<evidence type="ECO:0000313" key="9">
    <source>
        <dbReference type="Proteomes" id="UP001157186"/>
    </source>
</evidence>
<dbReference type="EMBL" id="BSST01000001">
    <property type="protein sequence ID" value="GLX76976.1"/>
    <property type="molecule type" value="Genomic_DNA"/>
</dbReference>
<evidence type="ECO:0000256" key="6">
    <source>
        <dbReference type="SAM" id="Phobius"/>
    </source>
</evidence>
<accession>A0ABQ6GM98</accession>
<keyword evidence="4 6" id="KW-1133">Transmembrane helix</keyword>
<keyword evidence="9" id="KW-1185">Reference proteome</keyword>
<keyword evidence="5 6" id="KW-0472">Membrane</keyword>
<evidence type="ECO:0000256" key="2">
    <source>
        <dbReference type="ARBA" id="ARBA00022475"/>
    </source>
</evidence>
<comment type="caution">
    <text evidence="8">The sequence shown here is derived from an EMBL/GenBank/DDBJ whole genome shotgun (WGS) entry which is preliminary data.</text>
</comment>
<feature type="transmembrane region" description="Helical" evidence="6">
    <location>
        <begin position="248"/>
        <end position="269"/>
    </location>
</feature>
<feature type="transmembrane region" description="Helical" evidence="6">
    <location>
        <begin position="130"/>
        <end position="155"/>
    </location>
</feature>
<feature type="transmembrane region" description="Helical" evidence="6">
    <location>
        <begin position="167"/>
        <end position="188"/>
    </location>
</feature>
<dbReference type="SUPFAM" id="SSF103473">
    <property type="entry name" value="MFS general substrate transporter"/>
    <property type="match status" value="1"/>
</dbReference>
<evidence type="ECO:0000256" key="4">
    <source>
        <dbReference type="ARBA" id="ARBA00022989"/>
    </source>
</evidence>
<dbReference type="InterPro" id="IPR036259">
    <property type="entry name" value="MFS_trans_sf"/>
</dbReference>